<organism evidence="2 3">
    <name type="scientific">Marinicella pacifica</name>
    <dbReference type="NCBI Taxonomy" id="1171543"/>
    <lineage>
        <taxon>Bacteria</taxon>
        <taxon>Pseudomonadati</taxon>
        <taxon>Pseudomonadota</taxon>
        <taxon>Gammaproteobacteria</taxon>
        <taxon>Lysobacterales</taxon>
        <taxon>Marinicellaceae</taxon>
        <taxon>Marinicella</taxon>
    </lineage>
</organism>
<keyword evidence="3" id="KW-1185">Reference proteome</keyword>
<dbReference type="Pfam" id="PF08241">
    <property type="entry name" value="Methyltransf_11"/>
    <property type="match status" value="1"/>
</dbReference>
<dbReference type="Gene3D" id="3.40.50.150">
    <property type="entry name" value="Vaccinia Virus protein VP39"/>
    <property type="match status" value="1"/>
</dbReference>
<gene>
    <name evidence="2" type="ORF">GCM10011365_22890</name>
</gene>
<dbReference type="Proteomes" id="UP000605253">
    <property type="component" value="Unassembled WGS sequence"/>
</dbReference>
<dbReference type="SUPFAM" id="SSF53335">
    <property type="entry name" value="S-adenosyl-L-methionine-dependent methyltransferases"/>
    <property type="match status" value="1"/>
</dbReference>
<accession>A0A917FTT3</accession>
<evidence type="ECO:0000313" key="3">
    <source>
        <dbReference type="Proteomes" id="UP000605253"/>
    </source>
</evidence>
<dbReference type="RefSeq" id="WP_345258909.1">
    <property type="nucleotide sequence ID" value="NZ_BAABJF010000031.1"/>
</dbReference>
<evidence type="ECO:0000259" key="1">
    <source>
        <dbReference type="Pfam" id="PF08241"/>
    </source>
</evidence>
<reference evidence="2" key="2">
    <citation type="submission" date="2020-09" db="EMBL/GenBank/DDBJ databases">
        <authorList>
            <person name="Sun Q."/>
            <person name="Zhou Y."/>
        </authorList>
    </citation>
    <scope>NUCLEOTIDE SEQUENCE</scope>
    <source>
        <strain evidence="2">CGMCC 1.12181</strain>
    </source>
</reference>
<sequence length="286" mass="33562">MFQISSQQAYRQLLNDNVIQLKKLKKVEQSIFKTLTKQDDMYIDGFSWPVQSNSRFLVDNLYQHQGQPNLRERLVCQKTQFNNRIRGAIHVFEQFCRPHKKDAIYLTEQLSTLFKWLIKKYPNTVGSEFVTASTWRNIIRFKLKLFPRRLNHQDLTHLEYANEQFDYALSFDCFEHIPDFKQGLTEILRVLKPTGKLLFSVPFDVNADETLVRASINDNNETVFHVEPEYHGNPMSKEGSLSYYTFGWDLLNTLKSLGFSDAYGLVYWSKKYAYLGGPQLLLCAEK</sequence>
<proteinExistence type="predicted"/>
<dbReference type="CDD" id="cd02440">
    <property type="entry name" value="AdoMet_MTases"/>
    <property type="match status" value="1"/>
</dbReference>
<feature type="domain" description="Methyltransferase type 11" evidence="1">
    <location>
        <begin position="149"/>
        <end position="199"/>
    </location>
</feature>
<reference evidence="2" key="1">
    <citation type="journal article" date="2014" name="Int. J. Syst. Evol. Microbiol.">
        <title>Complete genome sequence of Corynebacterium casei LMG S-19264T (=DSM 44701T), isolated from a smear-ripened cheese.</title>
        <authorList>
            <consortium name="US DOE Joint Genome Institute (JGI-PGF)"/>
            <person name="Walter F."/>
            <person name="Albersmeier A."/>
            <person name="Kalinowski J."/>
            <person name="Ruckert C."/>
        </authorList>
    </citation>
    <scope>NUCLEOTIDE SEQUENCE</scope>
    <source>
        <strain evidence="2">CGMCC 1.12181</strain>
    </source>
</reference>
<dbReference type="AlphaFoldDB" id="A0A917FTT3"/>
<comment type="caution">
    <text evidence="2">The sequence shown here is derived from an EMBL/GenBank/DDBJ whole genome shotgun (WGS) entry which is preliminary data.</text>
</comment>
<dbReference type="InterPro" id="IPR013216">
    <property type="entry name" value="Methyltransf_11"/>
</dbReference>
<evidence type="ECO:0000313" key="2">
    <source>
        <dbReference type="EMBL" id="GGG01030.1"/>
    </source>
</evidence>
<protein>
    <recommendedName>
        <fullName evidence="1">Methyltransferase type 11 domain-containing protein</fullName>
    </recommendedName>
</protein>
<dbReference type="EMBL" id="BMEO01000013">
    <property type="protein sequence ID" value="GGG01030.1"/>
    <property type="molecule type" value="Genomic_DNA"/>
</dbReference>
<dbReference type="GO" id="GO:0008757">
    <property type="term" value="F:S-adenosylmethionine-dependent methyltransferase activity"/>
    <property type="evidence" value="ECO:0007669"/>
    <property type="project" value="InterPro"/>
</dbReference>
<name>A0A917FTT3_9GAMM</name>
<dbReference type="InterPro" id="IPR029063">
    <property type="entry name" value="SAM-dependent_MTases_sf"/>
</dbReference>